<sequence length="139" mass="16102">MDNIKNLLLGWDRVYEHEDWYPPLKQSLLGLTVEQARWRPETTVNPIWAITSHLIYLKEHFLNVLRGGISAFPEGLTSYDTYNLTLVAEGDENAWAATVERLDKVHKEIKIELAFLTKEDYEQPKEDVPLGHWAIGQEV</sequence>
<evidence type="ECO:0000259" key="1">
    <source>
        <dbReference type="Pfam" id="PF12867"/>
    </source>
</evidence>
<accession>A0ABU3RKL3</accession>
<dbReference type="InterPro" id="IPR034660">
    <property type="entry name" value="DinB/YfiT-like"/>
</dbReference>
<gene>
    <name evidence="2" type="ORF">RQP52_27560</name>
</gene>
<name>A0ABU3RKL3_9BACL</name>
<dbReference type="InterPro" id="IPR024775">
    <property type="entry name" value="DinB-like"/>
</dbReference>
<dbReference type="RefSeq" id="WP_315954817.1">
    <property type="nucleotide sequence ID" value="NZ_JAWCUD010000011.1"/>
</dbReference>
<organism evidence="2 3">
    <name type="scientific">Paenibacillus violae</name>
    <dbReference type="NCBI Taxonomy" id="3077234"/>
    <lineage>
        <taxon>Bacteria</taxon>
        <taxon>Bacillati</taxon>
        <taxon>Bacillota</taxon>
        <taxon>Bacilli</taxon>
        <taxon>Bacillales</taxon>
        <taxon>Paenibacillaceae</taxon>
        <taxon>Paenibacillus</taxon>
    </lineage>
</organism>
<proteinExistence type="predicted"/>
<dbReference type="Proteomes" id="UP001260980">
    <property type="component" value="Unassembled WGS sequence"/>
</dbReference>
<reference evidence="2 3" key="1">
    <citation type="submission" date="2023-10" db="EMBL/GenBank/DDBJ databases">
        <title>Paenibacillus strain PFR10 Genome sequencing and assembly.</title>
        <authorList>
            <person name="Kim I."/>
        </authorList>
    </citation>
    <scope>NUCLEOTIDE SEQUENCE [LARGE SCALE GENOMIC DNA]</scope>
    <source>
        <strain evidence="2 3">PFR10</strain>
    </source>
</reference>
<feature type="domain" description="DinB-like" evidence="1">
    <location>
        <begin position="28"/>
        <end position="126"/>
    </location>
</feature>
<dbReference type="Gene3D" id="1.20.120.450">
    <property type="entry name" value="dinb family like domain"/>
    <property type="match status" value="1"/>
</dbReference>
<evidence type="ECO:0000313" key="3">
    <source>
        <dbReference type="Proteomes" id="UP001260980"/>
    </source>
</evidence>
<dbReference type="EMBL" id="JAWCUD010000011">
    <property type="protein sequence ID" value="MDU0204844.1"/>
    <property type="molecule type" value="Genomic_DNA"/>
</dbReference>
<evidence type="ECO:0000313" key="2">
    <source>
        <dbReference type="EMBL" id="MDU0204844.1"/>
    </source>
</evidence>
<protein>
    <submittedName>
        <fullName evidence="2">DinB family protein</fullName>
    </submittedName>
</protein>
<dbReference type="Pfam" id="PF12867">
    <property type="entry name" value="DinB_2"/>
    <property type="match status" value="1"/>
</dbReference>
<keyword evidence="3" id="KW-1185">Reference proteome</keyword>
<dbReference type="SUPFAM" id="SSF109854">
    <property type="entry name" value="DinB/YfiT-like putative metalloenzymes"/>
    <property type="match status" value="1"/>
</dbReference>
<comment type="caution">
    <text evidence="2">The sequence shown here is derived from an EMBL/GenBank/DDBJ whole genome shotgun (WGS) entry which is preliminary data.</text>
</comment>